<dbReference type="Gene3D" id="3.40.50.2000">
    <property type="entry name" value="Glycogen Phosphorylase B"/>
    <property type="match status" value="2"/>
</dbReference>
<evidence type="ECO:0000256" key="2">
    <source>
        <dbReference type="ARBA" id="ARBA00022679"/>
    </source>
</evidence>
<dbReference type="AlphaFoldDB" id="A0A7X0IL70"/>
<dbReference type="SUPFAM" id="SSF53756">
    <property type="entry name" value="UDP-Glycosyltransferase/glycogen phosphorylase"/>
    <property type="match status" value="1"/>
</dbReference>
<dbReference type="InterPro" id="IPR001296">
    <property type="entry name" value="Glyco_trans_1"/>
</dbReference>
<proteinExistence type="predicted"/>
<keyword evidence="2 6" id="KW-0808">Transferase</keyword>
<evidence type="ECO:0000259" key="4">
    <source>
        <dbReference type="Pfam" id="PF00534"/>
    </source>
</evidence>
<evidence type="ECO:0000313" key="6">
    <source>
        <dbReference type="EMBL" id="MBB6475737.1"/>
    </source>
</evidence>
<dbReference type="InterPro" id="IPR028098">
    <property type="entry name" value="Glyco_trans_4-like_N"/>
</dbReference>
<name>A0A7X0IL70_9ACTN</name>
<gene>
    <name evidence="6" type="ORF">BJ992_005168</name>
</gene>
<keyword evidence="7" id="KW-1185">Reference proteome</keyword>
<evidence type="ECO:0000256" key="3">
    <source>
        <dbReference type="SAM" id="MobiDB-lite"/>
    </source>
</evidence>
<dbReference type="Pfam" id="PF00534">
    <property type="entry name" value="Glycos_transf_1"/>
    <property type="match status" value="1"/>
</dbReference>
<dbReference type="PANTHER" id="PTHR12526">
    <property type="entry name" value="GLYCOSYLTRANSFERASE"/>
    <property type="match status" value="1"/>
</dbReference>
<dbReference type="Proteomes" id="UP000555564">
    <property type="component" value="Unassembled WGS sequence"/>
</dbReference>
<sequence>MKVAMVSEHASPLATLGGVDAGGQNVHVAELARGLGALGHQVTVYTRRERAGVPEEVAFAPGVTVVHVPAGPPARIPKDELLPLIPEFGRWMRDHWRLRRPDIAHSHFWMSGLASLAAAEESGVPVVHTFHALGVVKRRHQGVDDTSPAWRVGAEAAVARGAARVVATCGDEVAELIGMEVPRRSLRVVPCGVDSTRFTPAGPAAPRTGRARLLSIGRLVPRKGVATAIEALPFIPDAELVVAGGPPAYALDRDPEVRRLRLLACEAGVADRVRFTGQVHHGDVPTLMRSADLALCLPWYEPFGMVALEAMACGLPVVASAVGGHQETVIDGVTGTLVPPRDPEAVAAAVNDLLGDPMRLTAYGMAAGERARTRYNWPRITAETCAVYEEVLRQRHGVTPRRPVEVLEERRRPAALRPAAGHRPRVARR</sequence>
<feature type="domain" description="Glycosyl transferase family 1" evidence="4">
    <location>
        <begin position="208"/>
        <end position="361"/>
    </location>
</feature>
<dbReference type="PANTHER" id="PTHR12526:SF635">
    <property type="entry name" value="GLYCOSYL TRANSFERASE GROUP 1"/>
    <property type="match status" value="1"/>
</dbReference>
<feature type="region of interest" description="Disordered" evidence="3">
    <location>
        <begin position="409"/>
        <end position="429"/>
    </location>
</feature>
<evidence type="ECO:0000313" key="7">
    <source>
        <dbReference type="Proteomes" id="UP000555564"/>
    </source>
</evidence>
<dbReference type="EMBL" id="JACHIU010000001">
    <property type="protein sequence ID" value="MBB6475737.1"/>
    <property type="molecule type" value="Genomic_DNA"/>
</dbReference>
<evidence type="ECO:0000256" key="1">
    <source>
        <dbReference type="ARBA" id="ARBA00022676"/>
    </source>
</evidence>
<feature type="compositionally biased region" description="Basic residues" evidence="3">
    <location>
        <begin position="420"/>
        <end position="429"/>
    </location>
</feature>
<dbReference type="RefSeq" id="WP_184985290.1">
    <property type="nucleotide sequence ID" value="NZ_BAAALO010000019.1"/>
</dbReference>
<dbReference type="GO" id="GO:0016757">
    <property type="term" value="F:glycosyltransferase activity"/>
    <property type="evidence" value="ECO:0007669"/>
    <property type="project" value="UniProtKB-KW"/>
</dbReference>
<evidence type="ECO:0000259" key="5">
    <source>
        <dbReference type="Pfam" id="PF13439"/>
    </source>
</evidence>
<dbReference type="Pfam" id="PF13439">
    <property type="entry name" value="Glyco_transf_4"/>
    <property type="match status" value="1"/>
</dbReference>
<reference evidence="6 7" key="1">
    <citation type="submission" date="2020-08" db="EMBL/GenBank/DDBJ databases">
        <title>Sequencing the genomes of 1000 actinobacteria strains.</title>
        <authorList>
            <person name="Klenk H.-P."/>
        </authorList>
    </citation>
    <scope>NUCLEOTIDE SEQUENCE [LARGE SCALE GENOMIC DNA]</scope>
    <source>
        <strain evidence="6 7">DSM 44936</strain>
    </source>
</reference>
<feature type="domain" description="Glycosyltransferase subfamily 4-like N-terminal" evidence="5">
    <location>
        <begin position="22"/>
        <end position="197"/>
    </location>
</feature>
<protein>
    <submittedName>
        <fullName evidence="6">Glycosyltransferase involved in cell wall biosynthesis</fullName>
    </submittedName>
</protein>
<organism evidence="6 7">
    <name type="scientific">Sphaerisporangium rubeum</name>
    <dbReference type="NCBI Taxonomy" id="321317"/>
    <lineage>
        <taxon>Bacteria</taxon>
        <taxon>Bacillati</taxon>
        <taxon>Actinomycetota</taxon>
        <taxon>Actinomycetes</taxon>
        <taxon>Streptosporangiales</taxon>
        <taxon>Streptosporangiaceae</taxon>
        <taxon>Sphaerisporangium</taxon>
    </lineage>
</organism>
<accession>A0A7X0IL70</accession>
<comment type="caution">
    <text evidence="6">The sequence shown here is derived from an EMBL/GenBank/DDBJ whole genome shotgun (WGS) entry which is preliminary data.</text>
</comment>
<keyword evidence="1" id="KW-0328">Glycosyltransferase</keyword>